<dbReference type="EMBL" id="JAULSW010000003">
    <property type="protein sequence ID" value="KAK3386664.1"/>
    <property type="molecule type" value="Genomic_DNA"/>
</dbReference>
<keyword evidence="3" id="KW-1185">Reference proteome</keyword>
<evidence type="ECO:0000313" key="3">
    <source>
        <dbReference type="Proteomes" id="UP001285441"/>
    </source>
</evidence>
<comment type="caution">
    <text evidence="2">The sequence shown here is derived from an EMBL/GenBank/DDBJ whole genome shotgun (WGS) entry which is preliminary data.</text>
</comment>
<keyword evidence="1" id="KW-0812">Transmembrane</keyword>
<keyword evidence="1" id="KW-0472">Membrane</keyword>
<evidence type="ECO:0000256" key="1">
    <source>
        <dbReference type="SAM" id="Phobius"/>
    </source>
</evidence>
<sequence>METLNHIFGADTSILWMRSVEMFKAFPLGYMVALFAWPLIFPPFFTPGTLFFYDDVASETAPLAVRYLPIANTTLAHNITYSPDYLGDRPEFRNNATKVINGPRTQVTLLTTATSAGRMLAIQPPSSISSYITNFYGPAVRCFPADRRHSPPFSSYLKKIKRIG</sequence>
<dbReference type="Proteomes" id="UP001285441">
    <property type="component" value="Unassembled WGS sequence"/>
</dbReference>
<protein>
    <submittedName>
        <fullName evidence="2">Uncharacterized protein</fullName>
    </submittedName>
</protein>
<reference evidence="2" key="1">
    <citation type="journal article" date="2023" name="Mol. Phylogenet. Evol.">
        <title>Genome-scale phylogeny and comparative genomics of the fungal order Sordariales.</title>
        <authorList>
            <person name="Hensen N."/>
            <person name="Bonometti L."/>
            <person name="Westerberg I."/>
            <person name="Brannstrom I.O."/>
            <person name="Guillou S."/>
            <person name="Cros-Aarteil S."/>
            <person name="Calhoun S."/>
            <person name="Haridas S."/>
            <person name="Kuo A."/>
            <person name="Mondo S."/>
            <person name="Pangilinan J."/>
            <person name="Riley R."/>
            <person name="LaButti K."/>
            <person name="Andreopoulos B."/>
            <person name="Lipzen A."/>
            <person name="Chen C."/>
            <person name="Yan M."/>
            <person name="Daum C."/>
            <person name="Ng V."/>
            <person name="Clum A."/>
            <person name="Steindorff A."/>
            <person name="Ohm R.A."/>
            <person name="Martin F."/>
            <person name="Silar P."/>
            <person name="Natvig D.O."/>
            <person name="Lalanne C."/>
            <person name="Gautier V."/>
            <person name="Ament-Velasquez S.L."/>
            <person name="Kruys A."/>
            <person name="Hutchinson M.I."/>
            <person name="Powell A.J."/>
            <person name="Barry K."/>
            <person name="Miller A.N."/>
            <person name="Grigoriev I.V."/>
            <person name="Debuchy R."/>
            <person name="Gladieux P."/>
            <person name="Hiltunen Thoren M."/>
            <person name="Johannesson H."/>
        </authorList>
    </citation>
    <scope>NUCLEOTIDE SEQUENCE</scope>
    <source>
        <strain evidence="2">CBS 232.78</strain>
    </source>
</reference>
<reference evidence="2" key="2">
    <citation type="submission" date="2023-06" db="EMBL/GenBank/DDBJ databases">
        <authorList>
            <consortium name="Lawrence Berkeley National Laboratory"/>
            <person name="Haridas S."/>
            <person name="Hensen N."/>
            <person name="Bonometti L."/>
            <person name="Westerberg I."/>
            <person name="Brannstrom I.O."/>
            <person name="Guillou S."/>
            <person name="Cros-Aarteil S."/>
            <person name="Calhoun S."/>
            <person name="Kuo A."/>
            <person name="Mondo S."/>
            <person name="Pangilinan J."/>
            <person name="Riley R."/>
            <person name="LaButti K."/>
            <person name="Andreopoulos B."/>
            <person name="Lipzen A."/>
            <person name="Chen C."/>
            <person name="Yanf M."/>
            <person name="Daum C."/>
            <person name="Ng V."/>
            <person name="Clum A."/>
            <person name="Steindorff A."/>
            <person name="Ohm R."/>
            <person name="Martin F."/>
            <person name="Silar P."/>
            <person name="Natvig D."/>
            <person name="Lalanne C."/>
            <person name="Gautier V."/>
            <person name="Ament-velasquez S.L."/>
            <person name="Kruys A."/>
            <person name="Hutchinson M.I."/>
            <person name="Powell A.J."/>
            <person name="Barry K."/>
            <person name="Miller A.N."/>
            <person name="Grigoriev I.V."/>
            <person name="Debuchy R."/>
            <person name="Gladieux P."/>
            <person name="Thoren M.H."/>
            <person name="Johannesson H."/>
        </authorList>
    </citation>
    <scope>NUCLEOTIDE SEQUENCE</scope>
    <source>
        <strain evidence="2">CBS 232.78</strain>
    </source>
</reference>
<proteinExistence type="predicted"/>
<gene>
    <name evidence="2" type="ORF">B0H63DRAFT_139480</name>
</gene>
<feature type="transmembrane region" description="Helical" evidence="1">
    <location>
        <begin position="25"/>
        <end position="45"/>
    </location>
</feature>
<evidence type="ECO:0000313" key="2">
    <source>
        <dbReference type="EMBL" id="KAK3386664.1"/>
    </source>
</evidence>
<dbReference type="AlphaFoldDB" id="A0AAE0U127"/>
<organism evidence="2 3">
    <name type="scientific">Podospora didyma</name>
    <dbReference type="NCBI Taxonomy" id="330526"/>
    <lineage>
        <taxon>Eukaryota</taxon>
        <taxon>Fungi</taxon>
        <taxon>Dikarya</taxon>
        <taxon>Ascomycota</taxon>
        <taxon>Pezizomycotina</taxon>
        <taxon>Sordariomycetes</taxon>
        <taxon>Sordariomycetidae</taxon>
        <taxon>Sordariales</taxon>
        <taxon>Podosporaceae</taxon>
        <taxon>Podospora</taxon>
    </lineage>
</organism>
<name>A0AAE0U127_9PEZI</name>
<accession>A0AAE0U127</accession>
<keyword evidence="1" id="KW-1133">Transmembrane helix</keyword>